<dbReference type="PANTHER" id="PTHR12526:SF629">
    <property type="entry name" value="TEICHURONIC ACID BIOSYNTHESIS GLYCOSYLTRANSFERASE TUAH-RELATED"/>
    <property type="match status" value="1"/>
</dbReference>
<dbReference type="GO" id="GO:0016757">
    <property type="term" value="F:glycosyltransferase activity"/>
    <property type="evidence" value="ECO:0007669"/>
    <property type="project" value="UniProtKB-KW"/>
</dbReference>
<dbReference type="Proteomes" id="UP000831068">
    <property type="component" value="Chromosome"/>
</dbReference>
<dbReference type="Gene3D" id="3.40.50.2000">
    <property type="entry name" value="Glycogen Phosphorylase B"/>
    <property type="match status" value="2"/>
</dbReference>
<dbReference type="RefSeq" id="WP_243576375.1">
    <property type="nucleotide sequence ID" value="NZ_CP094529.1"/>
</dbReference>
<keyword evidence="4" id="KW-1185">Reference proteome</keyword>
<keyword evidence="1 3" id="KW-0328">Glycosyltransferase</keyword>
<dbReference type="EMBL" id="CP094529">
    <property type="protein sequence ID" value="UOE38037.1"/>
    <property type="molecule type" value="Genomic_DNA"/>
</dbReference>
<evidence type="ECO:0000313" key="3">
    <source>
        <dbReference type="EMBL" id="UOE38037.1"/>
    </source>
</evidence>
<protein>
    <submittedName>
        <fullName evidence="3">Glycosyltransferase</fullName>
        <ecNumber evidence="3">2.4.-.-</ecNumber>
    </submittedName>
</protein>
<evidence type="ECO:0000256" key="2">
    <source>
        <dbReference type="ARBA" id="ARBA00022679"/>
    </source>
</evidence>
<dbReference type="EC" id="2.4.-.-" evidence="3"/>
<dbReference type="PANTHER" id="PTHR12526">
    <property type="entry name" value="GLYCOSYLTRANSFERASE"/>
    <property type="match status" value="1"/>
</dbReference>
<accession>A0ABY4BFX5</accession>
<name>A0ABY4BFX5_9FLAO</name>
<evidence type="ECO:0000256" key="1">
    <source>
        <dbReference type="ARBA" id="ARBA00022676"/>
    </source>
</evidence>
<gene>
    <name evidence="3" type="ORF">MTP08_13435</name>
</gene>
<dbReference type="SUPFAM" id="SSF53756">
    <property type="entry name" value="UDP-Glycosyltransferase/glycogen phosphorylase"/>
    <property type="match status" value="1"/>
</dbReference>
<organism evidence="3 4">
    <name type="scientific">Chryseobacterium oryzae</name>
    <dbReference type="NCBI Taxonomy" id="2929799"/>
    <lineage>
        <taxon>Bacteria</taxon>
        <taxon>Pseudomonadati</taxon>
        <taxon>Bacteroidota</taxon>
        <taxon>Flavobacteriia</taxon>
        <taxon>Flavobacteriales</taxon>
        <taxon>Weeksellaceae</taxon>
        <taxon>Chryseobacterium group</taxon>
        <taxon>Chryseobacterium</taxon>
    </lineage>
</organism>
<keyword evidence="2 3" id="KW-0808">Transferase</keyword>
<reference evidence="3 4" key="1">
    <citation type="submission" date="2022-03" db="EMBL/GenBank/DDBJ databases">
        <title>Chryseobacterium sp. isolated from the Andong Sikhe.</title>
        <authorList>
            <person name="Won M."/>
            <person name="Kim S.-J."/>
            <person name="Kwon S.-W."/>
        </authorList>
    </citation>
    <scope>NUCLEOTIDE SEQUENCE [LARGE SCALE GENOMIC DNA]</scope>
    <source>
        <strain evidence="3 4">ADR-1</strain>
    </source>
</reference>
<dbReference type="Pfam" id="PF13692">
    <property type="entry name" value="Glyco_trans_1_4"/>
    <property type="match status" value="1"/>
</dbReference>
<sequence length="380" mass="43729">MSKVLFLTTAHHYNDDRIFFHQAKELKNHGFDVGICSLSSAFEGEIDGITIESFDILQQSTKKKIQKFIEVCEAFQPDCILCSEPIAVFAAKNFSKTKKVSIVYDITEWYPAMSMLEPYGLFEKFFQGLKFFLIQCYAGFLSNHFIFGEGTKKFPLAYLFPLKKRIILPYYPSPEFVSENIKKLTPNEITLCYTGAISEDKGIGNFFETIEVLKQRNPELDIKILIVGYARTVADKEYFSKILSKSSVKNIEINKPAYFETFTKTFAEADICFDLRNFNFENHHSLPIKLFYYMGAGKPIIYSNLKGISQHLDVSGFGFLVNPKNSEEIAICIENYIKNPHLYDLHASNGRKSFLNHYNWKKISNSFVNFIRNSLPKSKP</sequence>
<proteinExistence type="predicted"/>
<evidence type="ECO:0000313" key="4">
    <source>
        <dbReference type="Proteomes" id="UP000831068"/>
    </source>
</evidence>